<evidence type="ECO:0000313" key="13">
    <source>
        <dbReference type="EMBL" id="GAA2195906.1"/>
    </source>
</evidence>
<dbReference type="InterPro" id="IPR031641">
    <property type="entry name" value="PapA_C"/>
</dbReference>
<evidence type="ECO:0000259" key="12">
    <source>
        <dbReference type="Pfam" id="PF16911"/>
    </source>
</evidence>
<dbReference type="Proteomes" id="UP001501391">
    <property type="component" value="Unassembled WGS sequence"/>
</dbReference>
<keyword evidence="8" id="KW-0012">Acyltransferase</keyword>
<dbReference type="PANTHER" id="PTHR28037">
    <property type="entry name" value="ALCOHOL O-ACETYLTRANSFERASE 1-RELATED"/>
    <property type="match status" value="1"/>
</dbReference>
<comment type="caution">
    <text evidence="13">The sequence shown here is derived from an EMBL/GenBank/DDBJ whole genome shotgun (WGS) entry which is preliminary data.</text>
</comment>
<evidence type="ECO:0000256" key="8">
    <source>
        <dbReference type="ARBA" id="ARBA00023315"/>
    </source>
</evidence>
<accession>A0ABN3BGG1</accession>
<comment type="catalytic activity">
    <reaction evidence="1">
        <text>2 a mycocerosyl-[mycocerosic acid synthase] + a phthiocerol = a dimycocerosyl phthiocerol + 2 holo-[mycocerosic acid synthase].</text>
        <dbReference type="EC" id="2.3.1.282"/>
    </reaction>
</comment>
<comment type="similarity">
    <text evidence="4">Belongs to the acyltransferase PapA5 family.</text>
</comment>
<evidence type="ECO:0000256" key="3">
    <source>
        <dbReference type="ARBA" id="ARBA00001907"/>
    </source>
</evidence>
<evidence type="ECO:0000256" key="5">
    <source>
        <dbReference type="ARBA" id="ARBA00012866"/>
    </source>
</evidence>
<protein>
    <recommendedName>
        <fullName evidence="6">Phthiocerol/phthiodiolone dimycocerosyl transferase</fullName>
        <ecNumber evidence="5">2.3.1.282</ecNumber>
    </recommendedName>
    <alternativeName>
        <fullName evidence="11">Acyltransferase PapA5</fullName>
    </alternativeName>
    <alternativeName>
        <fullName evidence="9">Phthiocerol/phthiodiolone O-acyltransferase</fullName>
    </alternativeName>
    <alternativeName>
        <fullName evidence="10">Polyketide synthase-associated protein A5</fullName>
    </alternativeName>
</protein>
<dbReference type="EC" id="2.3.1.282" evidence="5"/>
<dbReference type="GO" id="GO:0016740">
    <property type="term" value="F:transferase activity"/>
    <property type="evidence" value="ECO:0007669"/>
    <property type="project" value="UniProtKB-KW"/>
</dbReference>
<comment type="catalytic activity">
    <reaction evidence="3">
        <text>2 a mycocerosyl-[mycocerosic acid synthase] + a phthiodiolone = a dimycocerosyl phthiodiolone + 2 holo-[mycocerosic acid synthase].</text>
        <dbReference type="EC" id="2.3.1.282"/>
    </reaction>
</comment>
<evidence type="ECO:0000256" key="7">
    <source>
        <dbReference type="ARBA" id="ARBA00022679"/>
    </source>
</evidence>
<dbReference type="EMBL" id="BAAAOQ010000008">
    <property type="protein sequence ID" value="GAA2195906.1"/>
    <property type="molecule type" value="Genomic_DNA"/>
</dbReference>
<feature type="domain" description="Phthiocerol/phthiodiolone dimycocerosyl transferase C-terminal" evidence="12">
    <location>
        <begin position="203"/>
        <end position="393"/>
    </location>
</feature>
<evidence type="ECO:0000256" key="6">
    <source>
        <dbReference type="ARBA" id="ARBA00013449"/>
    </source>
</evidence>
<dbReference type="InterPro" id="IPR052058">
    <property type="entry name" value="Alcohol_O-acetyltransferase"/>
</dbReference>
<dbReference type="Gene3D" id="3.30.559.10">
    <property type="entry name" value="Chloramphenicol acetyltransferase-like domain"/>
    <property type="match status" value="1"/>
</dbReference>
<keyword evidence="7 13" id="KW-0808">Transferase</keyword>
<proteinExistence type="inferred from homology"/>
<dbReference type="PANTHER" id="PTHR28037:SF1">
    <property type="entry name" value="ALCOHOL O-ACETYLTRANSFERASE 1-RELATED"/>
    <property type="match status" value="1"/>
</dbReference>
<gene>
    <name evidence="13" type="ORF">GCM10009787_27930</name>
</gene>
<dbReference type="InterPro" id="IPR023213">
    <property type="entry name" value="CAT-like_dom_sf"/>
</dbReference>
<dbReference type="SUPFAM" id="SSF52777">
    <property type="entry name" value="CoA-dependent acyltransferases"/>
    <property type="match status" value="2"/>
</dbReference>
<comment type="catalytic activity">
    <reaction evidence="2">
        <text>2 a mycocerosyl-[mycocerosic acid synthase] + a phenolphthiocerol = a dimycocerosyl phenolphthiocerol + 2 holo-[mycocerosic acid synthase].</text>
        <dbReference type="EC" id="2.3.1.282"/>
    </reaction>
</comment>
<keyword evidence="14" id="KW-1185">Reference proteome</keyword>
<organism evidence="13 14">
    <name type="scientific">Streptomyces bangladeshensis</name>
    <dbReference type="NCBI Taxonomy" id="295352"/>
    <lineage>
        <taxon>Bacteria</taxon>
        <taxon>Bacillati</taxon>
        <taxon>Actinomycetota</taxon>
        <taxon>Actinomycetes</taxon>
        <taxon>Kitasatosporales</taxon>
        <taxon>Streptomycetaceae</taxon>
        <taxon>Streptomyces</taxon>
    </lineage>
</organism>
<evidence type="ECO:0000256" key="10">
    <source>
        <dbReference type="ARBA" id="ARBA00032317"/>
    </source>
</evidence>
<evidence type="ECO:0000256" key="1">
    <source>
        <dbReference type="ARBA" id="ARBA00000026"/>
    </source>
</evidence>
<reference evidence="13 14" key="1">
    <citation type="journal article" date="2019" name="Int. J. Syst. Evol. Microbiol.">
        <title>The Global Catalogue of Microorganisms (GCM) 10K type strain sequencing project: providing services to taxonomists for standard genome sequencing and annotation.</title>
        <authorList>
            <consortium name="The Broad Institute Genomics Platform"/>
            <consortium name="The Broad Institute Genome Sequencing Center for Infectious Disease"/>
            <person name="Wu L."/>
            <person name="Ma J."/>
        </authorList>
    </citation>
    <scope>NUCLEOTIDE SEQUENCE [LARGE SCALE GENOMIC DNA]</scope>
    <source>
        <strain evidence="13 14">JCM 14924</strain>
    </source>
</reference>
<dbReference type="Pfam" id="PF16911">
    <property type="entry name" value="PapA_C"/>
    <property type="match status" value="1"/>
</dbReference>
<name>A0ABN3BGG1_9ACTN</name>
<evidence type="ECO:0000256" key="9">
    <source>
        <dbReference type="ARBA" id="ARBA00030465"/>
    </source>
</evidence>
<dbReference type="Gene3D" id="3.30.559.30">
    <property type="entry name" value="Nonribosomal peptide synthetase, condensation domain"/>
    <property type="match status" value="1"/>
</dbReference>
<evidence type="ECO:0000256" key="11">
    <source>
        <dbReference type="ARBA" id="ARBA00033407"/>
    </source>
</evidence>
<sequence>MRRNLSRSENLYAGEMRTQAVRMCMVRGGVDPDALDAAFTAVLADHPSLRSRLEQDAEGSFLSPLKPDELPRLTVRPDGPDALVQEWNTPLPLGGPLVRAVLLTGADEDTVLLGADHAICDGRSATALLFRIWQYYTEIKAGTHPAGRPVREDWPAAIDDRLAPVTEADVAAYVQARRDRAEGAPVAALPFLAARSGEVAPEQGRTQSRRLRLTAAETAGLLAFARTAEVSVHGLVGAAVLAAVRSGLPAEYAGHRLACVSTVDLRERVAPPLSREVMVPAASWYQDLVDVPAGADLVVLGRRLAAGLSAAVDRGDPALELQSLDRLLATPQLLAASVVMTNIGRVTLPPCPPGLEIVDMRGFAVSSKAPSFLQSGPVLASLTTVRDRFRVELPYSTECFTEAQMDAVHDQVRATLREFADRAPVPAG</sequence>
<evidence type="ECO:0000256" key="2">
    <source>
        <dbReference type="ARBA" id="ARBA00000625"/>
    </source>
</evidence>
<evidence type="ECO:0000256" key="4">
    <source>
        <dbReference type="ARBA" id="ARBA00006558"/>
    </source>
</evidence>
<evidence type="ECO:0000313" key="14">
    <source>
        <dbReference type="Proteomes" id="UP001501391"/>
    </source>
</evidence>